<dbReference type="PROSITE" id="PS00107">
    <property type="entry name" value="PROTEIN_KINASE_ATP"/>
    <property type="match status" value="1"/>
</dbReference>
<feature type="region of interest" description="Disordered" evidence="18">
    <location>
        <begin position="678"/>
        <end position="699"/>
    </location>
</feature>
<feature type="domain" description="Protein kinase" evidence="20">
    <location>
        <begin position="765"/>
        <end position="1024"/>
    </location>
</feature>
<dbReference type="GO" id="GO:0005524">
    <property type="term" value="F:ATP binding"/>
    <property type="evidence" value="ECO:0007669"/>
    <property type="project" value="UniProtKB-UniRule"/>
</dbReference>
<keyword evidence="10 24" id="KW-0418">Kinase</keyword>
<dbReference type="PROSITE" id="PS50081">
    <property type="entry name" value="ZF_DAG_PE_2"/>
    <property type="match status" value="2"/>
</dbReference>
<evidence type="ECO:0000259" key="19">
    <source>
        <dbReference type="PROSITE" id="PS50004"/>
    </source>
</evidence>
<dbReference type="InterPro" id="IPR008271">
    <property type="entry name" value="Ser/Thr_kinase_AS"/>
</dbReference>
<feature type="compositionally biased region" description="Low complexity" evidence="18">
    <location>
        <begin position="608"/>
        <end position="626"/>
    </location>
</feature>
<name>A0A427YP40_9TREE</name>
<keyword evidence="12 16" id="KW-0067">ATP-binding</keyword>
<comment type="catalytic activity">
    <reaction evidence="14">
        <text>L-seryl-[protein] + ATP = O-phospho-L-seryl-[protein] + ADP + H(+)</text>
        <dbReference type="Rhea" id="RHEA:17989"/>
        <dbReference type="Rhea" id="RHEA-COMP:9863"/>
        <dbReference type="Rhea" id="RHEA-COMP:11604"/>
        <dbReference type="ChEBI" id="CHEBI:15378"/>
        <dbReference type="ChEBI" id="CHEBI:29999"/>
        <dbReference type="ChEBI" id="CHEBI:30616"/>
        <dbReference type="ChEBI" id="CHEBI:83421"/>
        <dbReference type="ChEBI" id="CHEBI:456216"/>
        <dbReference type="EC" id="2.7.11.13"/>
    </reaction>
</comment>
<dbReference type="SMART" id="SM00109">
    <property type="entry name" value="C1"/>
    <property type="match status" value="2"/>
</dbReference>
<dbReference type="SMART" id="SM00239">
    <property type="entry name" value="C2"/>
    <property type="match status" value="1"/>
</dbReference>
<keyword evidence="11" id="KW-0862">Zinc</keyword>
<dbReference type="SUPFAM" id="SSF56112">
    <property type="entry name" value="Protein kinase-like (PK-like)"/>
    <property type="match status" value="1"/>
</dbReference>
<dbReference type="CDD" id="cd11620">
    <property type="entry name" value="HR1_PKC-like_2_fungi"/>
    <property type="match status" value="1"/>
</dbReference>
<dbReference type="FunFam" id="3.30.60.20:FF:000014">
    <property type="entry name" value="Protein kinase C"/>
    <property type="match status" value="1"/>
</dbReference>
<dbReference type="GO" id="GO:0008270">
    <property type="term" value="F:zinc ion binding"/>
    <property type="evidence" value="ECO:0007669"/>
    <property type="project" value="UniProtKB-KW"/>
</dbReference>
<feature type="compositionally biased region" description="Pro residues" evidence="18">
    <location>
        <begin position="688"/>
        <end position="697"/>
    </location>
</feature>
<evidence type="ECO:0000256" key="18">
    <source>
        <dbReference type="SAM" id="MobiDB-lite"/>
    </source>
</evidence>
<dbReference type="CDD" id="cd20822">
    <property type="entry name" value="C1_ScPKC1-like_rpt1"/>
    <property type="match status" value="1"/>
</dbReference>
<keyword evidence="3" id="KW-0723">Serine/threonine-protein kinase</keyword>
<dbReference type="CDD" id="cd05570">
    <property type="entry name" value="STKc_PKC"/>
    <property type="match status" value="1"/>
</dbReference>
<evidence type="ECO:0000256" key="14">
    <source>
        <dbReference type="ARBA" id="ARBA00047470"/>
    </source>
</evidence>
<dbReference type="SMART" id="SM00742">
    <property type="entry name" value="Hr1"/>
    <property type="match status" value="2"/>
</dbReference>
<dbReference type="InterPro" id="IPR000961">
    <property type="entry name" value="AGC-kinase_C"/>
</dbReference>
<evidence type="ECO:0000313" key="25">
    <source>
        <dbReference type="Proteomes" id="UP000279259"/>
    </source>
</evidence>
<comment type="similarity">
    <text evidence="1">Belongs to the protein kinase superfamily. AGC Ser/Thr protein kinase family. PKC subfamily.</text>
</comment>
<feature type="region of interest" description="Disordered" evidence="18">
    <location>
        <begin position="64"/>
        <end position="147"/>
    </location>
</feature>
<keyword evidence="7" id="KW-0677">Repeat</keyword>
<feature type="region of interest" description="Disordered" evidence="18">
    <location>
        <begin position="605"/>
        <end position="660"/>
    </location>
</feature>
<dbReference type="Proteomes" id="UP000279259">
    <property type="component" value="Unassembled WGS sequence"/>
</dbReference>
<evidence type="ECO:0000256" key="15">
    <source>
        <dbReference type="PROSITE-ProRule" id="PRU01207"/>
    </source>
</evidence>
<dbReference type="FunFam" id="1.10.510.10:FF:000101">
    <property type="entry name" value="Protein kinase C"/>
    <property type="match status" value="1"/>
</dbReference>
<dbReference type="PROSITE" id="PS50004">
    <property type="entry name" value="C2"/>
    <property type="match status" value="1"/>
</dbReference>
<dbReference type="InterPro" id="IPR000008">
    <property type="entry name" value="C2_dom"/>
</dbReference>
<evidence type="ECO:0000256" key="13">
    <source>
        <dbReference type="ARBA" id="ARBA00047272"/>
    </source>
</evidence>
<keyword evidence="4" id="KW-0597">Phosphoprotein</keyword>
<dbReference type="InterPro" id="IPR037312">
    <property type="entry name" value="PKC-like_HR1"/>
</dbReference>
<evidence type="ECO:0000259" key="20">
    <source>
        <dbReference type="PROSITE" id="PS50011"/>
    </source>
</evidence>
<feature type="compositionally biased region" description="Polar residues" evidence="18">
    <location>
        <begin position="386"/>
        <end position="398"/>
    </location>
</feature>
<sequence length="1092" mass="121331">MSYSSDPKVQTLLQTIAREKRNLEGAKAVMRAVEQSSKNEAVIQHAQNEVRAAQESIQYLEGELSKLSMGSSGGGSSAGTPTKGESSSSGRGGYQGMMPTPGRGGPMGPGAMSPSPSRGSLADSRDRPLPPPPTGPGAGPEDVMRRPEQKNYTQLDLLRYDAPLTGAKIAKMLNQLQFKLQIEEQYKLGIDKMAQAYKAEGDKRLRSETEAKRIESEGKIQLLRKAMKRYETLAKFGSAVEDSEDLLPDQKRKEALRKPISGQLNISLRSARDLNHRPLPRKSSKVFNETTVVIKIEGTERAVSLPSRNDRWLEDFHLPVEKANEVEITIYDSIGTGDSIPIGMLWLRVSDLLDGLRRQKVGMEVQGAGWVTADKAARMGPKSGSAPDSVTLHSSGTIRQPGAGGPTQDGKLTEGIDGWWSVEPAGAISLRLDFIKDTADGARRPYDALGRQGAVRKRKGDVFEMNGHKFIQRQFYQPIMCALCQEFLLTGDGYQCADCRYACHRKCYPKVVTKCISKSNADADADEEKINHRIPHRFAAYTNMSANWCCHCGYMMSFGRKNSVKCSECGLTCHQTCSHLIPDFCGMTMEMANILLKNLRDIKTTQVSKKTTPASSTTALSTISAPERPPPLQHQLSAGSVPSFKSAPPTSQHAPLDQRQGAPQIPVMPAQSAYDNLRPAPSGGRPMPHVPSGPPHRPSYELQRPQETYAQMPAMPPAQMKPSLSLEMQRPGYNNQVPPPPGVHMTRPPPQQQMVRRRKITLEDFNFLAVLGKGNFGKVMLAEEKVSSNLYAVKVLKKEFIIENDEVESTQSEKRVFLAAAQERHPFLLGLHSCFQTETRIYFVMEYVSGGDLMLHIQKKQFTLRQAKFYACEVLLALEYFHQKGIIYRDLKLDNILLTLDGHVKVADYGLCKEDMWFGKTTSTFCGTPEFMAPEILLEQKYGRAVDWWAFGVLTYEMLLGQSPFRGEDEDEIFDAILEDEPLYPITMPRDAVSLLQRLLTRDPTRRLGAGEADASEIKAHLFFKDVSFDDVYNKRIPPPYFPTIGAATDTSNFDSEFTKEQPTLTPVHTHLSAKDQQEFAGFSWIAPWAGA</sequence>
<evidence type="ECO:0000256" key="12">
    <source>
        <dbReference type="ARBA" id="ARBA00022840"/>
    </source>
</evidence>
<comment type="caution">
    <text evidence="24">The sequence shown here is derived from an EMBL/GenBank/DDBJ whole genome shotgun (WGS) entry which is preliminary data.</text>
</comment>
<dbReference type="STRING" id="1890683.A0A427YP40"/>
<comment type="catalytic activity">
    <reaction evidence="13">
        <text>L-threonyl-[protein] + ATP = O-phospho-L-threonyl-[protein] + ADP + H(+)</text>
        <dbReference type="Rhea" id="RHEA:46608"/>
        <dbReference type="Rhea" id="RHEA-COMP:11060"/>
        <dbReference type="Rhea" id="RHEA-COMP:11605"/>
        <dbReference type="ChEBI" id="CHEBI:15378"/>
        <dbReference type="ChEBI" id="CHEBI:30013"/>
        <dbReference type="ChEBI" id="CHEBI:30616"/>
        <dbReference type="ChEBI" id="CHEBI:61977"/>
        <dbReference type="ChEBI" id="CHEBI:456216"/>
        <dbReference type="EC" id="2.7.11.13"/>
    </reaction>
</comment>
<dbReference type="EMBL" id="RSCD01000005">
    <property type="protein sequence ID" value="RSH92841.1"/>
    <property type="molecule type" value="Genomic_DNA"/>
</dbReference>
<feature type="coiled-coil region" evidence="17">
    <location>
        <begin position="9"/>
        <end position="63"/>
    </location>
</feature>
<evidence type="ECO:0000256" key="4">
    <source>
        <dbReference type="ARBA" id="ARBA00022553"/>
    </source>
</evidence>
<dbReference type="GO" id="GO:0106310">
    <property type="term" value="F:protein serine kinase activity"/>
    <property type="evidence" value="ECO:0007669"/>
    <property type="project" value="RHEA"/>
</dbReference>
<dbReference type="InterPro" id="IPR036274">
    <property type="entry name" value="HR1_rpt_sf"/>
</dbReference>
<feature type="compositionally biased region" description="Low complexity" evidence="18">
    <location>
        <begin position="109"/>
        <end position="120"/>
    </location>
</feature>
<dbReference type="EC" id="2.7.11.13" evidence="2"/>
<feature type="region of interest" description="Disordered" evidence="18">
    <location>
        <begin position="377"/>
        <end position="409"/>
    </location>
</feature>
<keyword evidence="8 16" id="KW-0547">Nucleotide-binding</keyword>
<feature type="domain" description="C2" evidence="19">
    <location>
        <begin position="242"/>
        <end position="363"/>
    </location>
</feature>
<feature type="domain" description="Phorbol-ester/DAG-type" evidence="21">
    <location>
        <begin position="535"/>
        <end position="585"/>
    </location>
</feature>
<dbReference type="FunFam" id="3.30.200.20:FF:000103">
    <property type="entry name" value="Protein kinase C"/>
    <property type="match status" value="1"/>
</dbReference>
<dbReference type="InterPro" id="IPR011072">
    <property type="entry name" value="HR1_rho-bd"/>
</dbReference>
<dbReference type="GO" id="GO:0009272">
    <property type="term" value="P:fungal-type cell wall biogenesis"/>
    <property type="evidence" value="ECO:0007669"/>
    <property type="project" value="InterPro"/>
</dbReference>
<dbReference type="Pfam" id="PF00130">
    <property type="entry name" value="C1_1"/>
    <property type="match status" value="2"/>
</dbReference>
<dbReference type="PROSITE" id="PS00479">
    <property type="entry name" value="ZF_DAG_PE_1"/>
    <property type="match status" value="1"/>
</dbReference>
<evidence type="ECO:0000256" key="6">
    <source>
        <dbReference type="ARBA" id="ARBA00022723"/>
    </source>
</evidence>
<dbReference type="InterPro" id="IPR011009">
    <property type="entry name" value="Kinase-like_dom_sf"/>
</dbReference>
<dbReference type="Gene3D" id="3.30.200.20">
    <property type="entry name" value="Phosphorylase Kinase, domain 1"/>
    <property type="match status" value="1"/>
</dbReference>
<dbReference type="SUPFAM" id="SSF57889">
    <property type="entry name" value="Cysteine-rich domain"/>
    <property type="match status" value="2"/>
</dbReference>
<dbReference type="SUPFAM" id="SSF49562">
    <property type="entry name" value="C2 domain (Calcium/lipid-binding domain, CaLB)"/>
    <property type="match status" value="1"/>
</dbReference>
<evidence type="ECO:0000313" key="24">
    <source>
        <dbReference type="EMBL" id="RSH92841.1"/>
    </source>
</evidence>
<feature type="domain" description="AGC-kinase C-terminal" evidence="22">
    <location>
        <begin position="1025"/>
        <end position="1092"/>
    </location>
</feature>
<dbReference type="CDD" id="cd20823">
    <property type="entry name" value="C1_ScPKC1-like_rpt2"/>
    <property type="match status" value="1"/>
</dbReference>
<evidence type="ECO:0000256" key="17">
    <source>
        <dbReference type="SAM" id="Coils"/>
    </source>
</evidence>
<evidence type="ECO:0000259" key="23">
    <source>
        <dbReference type="PROSITE" id="PS51860"/>
    </source>
</evidence>
<dbReference type="SMART" id="SM00133">
    <property type="entry name" value="S_TK_X"/>
    <property type="match status" value="1"/>
</dbReference>
<evidence type="ECO:0000256" key="9">
    <source>
        <dbReference type="ARBA" id="ARBA00022771"/>
    </source>
</evidence>
<dbReference type="Gene3D" id="1.10.287.160">
    <property type="entry name" value="HR1 repeat"/>
    <property type="match status" value="1"/>
</dbReference>
<keyword evidence="9" id="KW-0863">Zinc-finger</keyword>
<dbReference type="PANTHER" id="PTHR24351">
    <property type="entry name" value="RIBOSOMAL PROTEIN S6 KINASE"/>
    <property type="match status" value="1"/>
</dbReference>
<evidence type="ECO:0000256" key="2">
    <source>
        <dbReference type="ARBA" id="ARBA00012429"/>
    </source>
</evidence>
<protein>
    <recommendedName>
        <fullName evidence="2">protein kinase C</fullName>
        <ecNumber evidence="2">2.7.11.13</ecNumber>
    </recommendedName>
</protein>
<dbReference type="OrthoDB" id="63267at2759"/>
<dbReference type="GO" id="GO:0004697">
    <property type="term" value="F:diacylglycerol-dependent serine/threonine kinase activity"/>
    <property type="evidence" value="ECO:0007669"/>
    <property type="project" value="UniProtKB-EC"/>
</dbReference>
<evidence type="ECO:0000259" key="21">
    <source>
        <dbReference type="PROSITE" id="PS50081"/>
    </source>
</evidence>
<evidence type="ECO:0000256" key="1">
    <source>
        <dbReference type="ARBA" id="ARBA00005490"/>
    </source>
</evidence>
<dbReference type="FunFam" id="3.30.60.20:FF:000064">
    <property type="entry name" value="Protein kinase C"/>
    <property type="match status" value="1"/>
</dbReference>
<dbReference type="Pfam" id="PF00069">
    <property type="entry name" value="Pkinase"/>
    <property type="match status" value="1"/>
</dbReference>
<evidence type="ECO:0000259" key="22">
    <source>
        <dbReference type="PROSITE" id="PS51285"/>
    </source>
</evidence>
<dbReference type="SMART" id="SM00220">
    <property type="entry name" value="S_TKc"/>
    <property type="match status" value="1"/>
</dbReference>
<dbReference type="Gene3D" id="3.30.60.20">
    <property type="match status" value="2"/>
</dbReference>
<organism evidence="24 25">
    <name type="scientific">Saitozyma podzolica</name>
    <dbReference type="NCBI Taxonomy" id="1890683"/>
    <lineage>
        <taxon>Eukaryota</taxon>
        <taxon>Fungi</taxon>
        <taxon>Dikarya</taxon>
        <taxon>Basidiomycota</taxon>
        <taxon>Agaricomycotina</taxon>
        <taxon>Tremellomycetes</taxon>
        <taxon>Tremellales</taxon>
        <taxon>Trimorphomycetaceae</taxon>
        <taxon>Saitozyma</taxon>
    </lineage>
</organism>
<dbReference type="InterPro" id="IPR017441">
    <property type="entry name" value="Protein_kinase_ATP_BS"/>
</dbReference>
<keyword evidence="6" id="KW-0479">Metal-binding</keyword>
<dbReference type="AlphaFoldDB" id="A0A427YP40"/>
<proteinExistence type="inferred from homology"/>
<dbReference type="PROSITE" id="PS00108">
    <property type="entry name" value="PROTEIN_KINASE_ST"/>
    <property type="match status" value="1"/>
</dbReference>
<keyword evidence="15 17" id="KW-0175">Coiled coil</keyword>
<keyword evidence="25" id="KW-1185">Reference proteome</keyword>
<evidence type="ECO:0000256" key="8">
    <source>
        <dbReference type="ARBA" id="ARBA00022741"/>
    </source>
</evidence>
<feature type="binding site" evidence="16">
    <location>
        <position position="794"/>
    </location>
    <ligand>
        <name>ATP</name>
        <dbReference type="ChEBI" id="CHEBI:30616"/>
    </ligand>
</feature>
<dbReference type="InterPro" id="IPR000719">
    <property type="entry name" value="Prot_kinase_dom"/>
</dbReference>
<evidence type="ECO:0000256" key="11">
    <source>
        <dbReference type="ARBA" id="ARBA00022833"/>
    </source>
</evidence>
<dbReference type="InterPro" id="IPR046349">
    <property type="entry name" value="C1-like_sf"/>
</dbReference>
<dbReference type="Pfam" id="PF02185">
    <property type="entry name" value="HR1"/>
    <property type="match status" value="2"/>
</dbReference>
<dbReference type="PROSITE" id="PS51860">
    <property type="entry name" value="REM_1"/>
    <property type="match status" value="1"/>
</dbReference>
<evidence type="ECO:0000256" key="10">
    <source>
        <dbReference type="ARBA" id="ARBA00022777"/>
    </source>
</evidence>
<reference evidence="24 25" key="1">
    <citation type="submission" date="2018-11" db="EMBL/GenBank/DDBJ databases">
        <title>Genome sequence of Saitozyma podzolica DSM 27192.</title>
        <authorList>
            <person name="Aliyu H."/>
            <person name="Gorte O."/>
            <person name="Ochsenreither K."/>
        </authorList>
    </citation>
    <scope>NUCLEOTIDE SEQUENCE [LARGE SCALE GENOMIC DNA]</scope>
    <source>
        <strain evidence="24 25">DSM 27192</strain>
    </source>
</reference>
<evidence type="ECO:0000256" key="7">
    <source>
        <dbReference type="ARBA" id="ARBA00022737"/>
    </source>
</evidence>
<dbReference type="PROSITE" id="PS50011">
    <property type="entry name" value="PROTEIN_KINASE_DOM"/>
    <property type="match status" value="1"/>
</dbReference>
<feature type="domain" description="Phorbol-ester/DAG-type" evidence="21">
    <location>
        <begin position="467"/>
        <end position="515"/>
    </location>
</feature>
<evidence type="ECO:0000256" key="16">
    <source>
        <dbReference type="PROSITE-ProRule" id="PRU10141"/>
    </source>
</evidence>
<dbReference type="GO" id="GO:0007165">
    <property type="term" value="P:signal transduction"/>
    <property type="evidence" value="ECO:0007669"/>
    <property type="project" value="InterPro"/>
</dbReference>
<dbReference type="Pfam" id="PF00433">
    <property type="entry name" value="Pkinase_C"/>
    <property type="match status" value="1"/>
</dbReference>
<dbReference type="InterPro" id="IPR017892">
    <property type="entry name" value="Pkinase_C"/>
</dbReference>
<dbReference type="PROSITE" id="PS51285">
    <property type="entry name" value="AGC_KINASE_CTER"/>
    <property type="match status" value="1"/>
</dbReference>
<dbReference type="InterPro" id="IPR002219">
    <property type="entry name" value="PKC_DAG/PE"/>
</dbReference>
<gene>
    <name evidence="24" type="primary">PKC1</name>
    <name evidence="24" type="ORF">EHS25_008287</name>
</gene>
<keyword evidence="5" id="KW-0808">Transferase</keyword>
<evidence type="ECO:0000256" key="5">
    <source>
        <dbReference type="ARBA" id="ARBA00022679"/>
    </source>
</evidence>
<dbReference type="Gene3D" id="1.10.510.10">
    <property type="entry name" value="Transferase(Phosphotransferase) domain 1"/>
    <property type="match status" value="1"/>
</dbReference>
<feature type="domain" description="REM-1" evidence="23">
    <location>
        <begin position="159"/>
        <end position="236"/>
    </location>
</feature>
<evidence type="ECO:0000256" key="3">
    <source>
        <dbReference type="ARBA" id="ARBA00022527"/>
    </source>
</evidence>
<accession>A0A427YP40</accession>
<dbReference type="SUPFAM" id="SSF46585">
    <property type="entry name" value="HR1 repeat"/>
    <property type="match status" value="1"/>
</dbReference>
<dbReference type="InterPro" id="IPR035892">
    <property type="entry name" value="C2_domain_sf"/>
</dbReference>